<evidence type="ECO:0000259" key="7">
    <source>
        <dbReference type="Pfam" id="PF25967"/>
    </source>
</evidence>
<feature type="domain" description="Multidrug resistance protein MdtA-like barrel-sandwich hybrid" evidence="5">
    <location>
        <begin position="70"/>
        <end position="211"/>
    </location>
</feature>
<dbReference type="STRING" id="433924.NS331_01380"/>
<dbReference type="PANTHER" id="PTHR30158:SF3">
    <property type="entry name" value="MULTIDRUG EFFLUX PUMP SUBUNIT ACRA-RELATED"/>
    <property type="match status" value="1"/>
</dbReference>
<dbReference type="SUPFAM" id="SSF111369">
    <property type="entry name" value="HlyD-like secretion proteins"/>
    <property type="match status" value="1"/>
</dbReference>
<dbReference type="Gene3D" id="2.40.50.100">
    <property type="match status" value="1"/>
</dbReference>
<dbReference type="PANTHER" id="PTHR30158">
    <property type="entry name" value="ACRA/E-RELATED COMPONENT OF DRUG EFFLUX TRANSPORTER"/>
    <property type="match status" value="1"/>
</dbReference>
<dbReference type="GO" id="GO:0030313">
    <property type="term" value="C:cell envelope"/>
    <property type="evidence" value="ECO:0007669"/>
    <property type="project" value="UniProtKB-SubCell"/>
</dbReference>
<dbReference type="AlphaFoldDB" id="A0A370FCH2"/>
<dbReference type="RefSeq" id="WP_211322604.1">
    <property type="nucleotide sequence ID" value="NZ_QQAV01000006.1"/>
</dbReference>
<name>A0A370FCH2_9BURK</name>
<protein>
    <submittedName>
        <fullName evidence="8">Membrane fusion protein (Multidrug efflux system)</fullName>
    </submittedName>
</protein>
<dbReference type="Pfam" id="PF25967">
    <property type="entry name" value="RND-MFP_C"/>
    <property type="match status" value="1"/>
</dbReference>
<dbReference type="Gene3D" id="2.40.420.20">
    <property type="match status" value="1"/>
</dbReference>
<evidence type="ECO:0000256" key="2">
    <source>
        <dbReference type="ARBA" id="ARBA00009477"/>
    </source>
</evidence>
<dbReference type="Gene3D" id="1.10.287.470">
    <property type="entry name" value="Helix hairpin bin"/>
    <property type="match status" value="1"/>
</dbReference>
<evidence type="ECO:0000259" key="4">
    <source>
        <dbReference type="Pfam" id="PF25876"/>
    </source>
</evidence>
<dbReference type="GO" id="GO:0046677">
    <property type="term" value="P:response to antibiotic"/>
    <property type="evidence" value="ECO:0007669"/>
    <property type="project" value="TreeGrafter"/>
</dbReference>
<dbReference type="InterPro" id="IPR058625">
    <property type="entry name" value="MdtA-like_BSH"/>
</dbReference>
<feature type="domain" description="Multidrug resistance protein MdtA-like C-terminal permuted SH3" evidence="7">
    <location>
        <begin position="311"/>
        <end position="370"/>
    </location>
</feature>
<dbReference type="NCBIfam" id="TIGR01730">
    <property type="entry name" value="RND_mfp"/>
    <property type="match status" value="1"/>
</dbReference>
<dbReference type="InterPro" id="IPR058627">
    <property type="entry name" value="MdtA-like_C"/>
</dbReference>
<feature type="region of interest" description="Disordered" evidence="3">
    <location>
        <begin position="390"/>
        <end position="437"/>
    </location>
</feature>
<evidence type="ECO:0000313" key="9">
    <source>
        <dbReference type="Proteomes" id="UP000255265"/>
    </source>
</evidence>
<comment type="caution">
    <text evidence="8">The sequence shown here is derived from an EMBL/GenBank/DDBJ whole genome shotgun (WGS) entry which is preliminary data.</text>
</comment>
<accession>A0A370FCH2</accession>
<proteinExistence type="inferred from homology"/>
<dbReference type="Pfam" id="PF25917">
    <property type="entry name" value="BSH_RND"/>
    <property type="match status" value="1"/>
</dbReference>
<dbReference type="Gene3D" id="2.40.30.170">
    <property type="match status" value="1"/>
</dbReference>
<sequence>MSRIPSPGARRALTCFCVVSLVLLVGCRNGDAQKKAAAPPPPPEVLVQTVQPTIVPLRTELPGRTAASMVAEVRPQVGGIIRARPFVEGSTVKAGQVLYEIDARPFEAEVQRAEGALANAQATVASTRALAERYRQLLPQNAVSRQEHDNAIAAYEQAQANVKVQSAALNTARINLQFTRVTAPIGGRTSRSAVTPGALVSAAQATPLLTISQLNPIFVDIAQSSAEILRLRQALAAGRISREGDSRKVALMLEDGSRYAQEGLIKLAEVTVDPSSASVTLRAEFPNPDGLLLPGMYVRAVVDEGTTPQGIVVPASAIQRDRRGNPTVRVVGDGDKLEVRPVVTSRAVGTGWLVAEGLKAGDRLVLEGAQNAQAGAAVRVKMAPAGGAASAATGAAPAGQAPARDAAAAAGGRPDAASAAAAANTANAANAAPRSNP</sequence>
<dbReference type="PROSITE" id="PS51257">
    <property type="entry name" value="PROKAR_LIPOPROTEIN"/>
    <property type="match status" value="1"/>
</dbReference>
<dbReference type="GO" id="GO:0022857">
    <property type="term" value="F:transmembrane transporter activity"/>
    <property type="evidence" value="ECO:0007669"/>
    <property type="project" value="InterPro"/>
</dbReference>
<feature type="domain" description="Multidrug resistance protein MdtA-like alpha-helical hairpin" evidence="4">
    <location>
        <begin position="110"/>
        <end position="179"/>
    </location>
</feature>
<reference evidence="8 9" key="1">
    <citation type="submission" date="2018-07" db="EMBL/GenBank/DDBJ databases">
        <title>Genomic Encyclopedia of Type Strains, Phase IV (KMG-IV): sequencing the most valuable type-strain genomes for metagenomic binning, comparative biology and taxonomic classification.</title>
        <authorList>
            <person name="Goeker M."/>
        </authorList>
    </citation>
    <scope>NUCLEOTIDE SEQUENCE [LARGE SCALE GENOMIC DNA]</scope>
    <source>
        <strain evidence="8 9">DSM 21352</strain>
    </source>
</reference>
<feature type="domain" description="Multidrug resistance protein MdtA-like beta-barrel" evidence="6">
    <location>
        <begin position="216"/>
        <end position="306"/>
    </location>
</feature>
<evidence type="ECO:0000259" key="6">
    <source>
        <dbReference type="Pfam" id="PF25944"/>
    </source>
</evidence>
<dbReference type="InterPro" id="IPR058624">
    <property type="entry name" value="MdtA-like_HH"/>
</dbReference>
<evidence type="ECO:0000256" key="3">
    <source>
        <dbReference type="SAM" id="MobiDB-lite"/>
    </source>
</evidence>
<comment type="similarity">
    <text evidence="2">Belongs to the membrane fusion protein (MFP) (TC 8.A.1) family.</text>
</comment>
<dbReference type="InterPro" id="IPR058626">
    <property type="entry name" value="MdtA-like_b-barrel"/>
</dbReference>
<dbReference type="GO" id="GO:0005886">
    <property type="term" value="C:plasma membrane"/>
    <property type="evidence" value="ECO:0007669"/>
    <property type="project" value="TreeGrafter"/>
</dbReference>
<organism evidence="8 9">
    <name type="scientific">Pseudacidovorax intermedius</name>
    <dbReference type="NCBI Taxonomy" id="433924"/>
    <lineage>
        <taxon>Bacteria</taxon>
        <taxon>Pseudomonadati</taxon>
        <taxon>Pseudomonadota</taxon>
        <taxon>Betaproteobacteria</taxon>
        <taxon>Burkholderiales</taxon>
        <taxon>Comamonadaceae</taxon>
        <taxon>Pseudacidovorax</taxon>
    </lineage>
</organism>
<dbReference type="FunFam" id="2.40.420.20:FF:000001">
    <property type="entry name" value="Efflux RND transporter periplasmic adaptor subunit"/>
    <property type="match status" value="1"/>
</dbReference>
<dbReference type="EMBL" id="QQAV01000006">
    <property type="protein sequence ID" value="RDI23417.1"/>
    <property type="molecule type" value="Genomic_DNA"/>
</dbReference>
<gene>
    <name evidence="8" type="ORF">DFR41_106122</name>
</gene>
<dbReference type="Proteomes" id="UP000255265">
    <property type="component" value="Unassembled WGS sequence"/>
</dbReference>
<keyword evidence="9" id="KW-1185">Reference proteome</keyword>
<evidence type="ECO:0000256" key="1">
    <source>
        <dbReference type="ARBA" id="ARBA00004196"/>
    </source>
</evidence>
<evidence type="ECO:0000259" key="5">
    <source>
        <dbReference type="Pfam" id="PF25917"/>
    </source>
</evidence>
<dbReference type="Pfam" id="PF25876">
    <property type="entry name" value="HH_MFP_RND"/>
    <property type="match status" value="1"/>
</dbReference>
<comment type="subcellular location">
    <subcellularLocation>
        <location evidence="1">Cell envelope</location>
    </subcellularLocation>
</comment>
<evidence type="ECO:0000313" key="8">
    <source>
        <dbReference type="EMBL" id="RDI23417.1"/>
    </source>
</evidence>
<dbReference type="InterPro" id="IPR006143">
    <property type="entry name" value="RND_pump_MFP"/>
</dbReference>
<dbReference type="Pfam" id="PF25944">
    <property type="entry name" value="Beta-barrel_RND"/>
    <property type="match status" value="1"/>
</dbReference>